<protein>
    <recommendedName>
        <fullName evidence="3">Coil containing protein</fullName>
    </recommendedName>
</protein>
<reference evidence="1" key="1">
    <citation type="journal article" date="2023" name="Insect Mol. Biol.">
        <title>Genome sequencing provides insights into the evolution of gene families encoding plant cell wall-degrading enzymes in longhorned beetles.</title>
        <authorList>
            <person name="Shin N.R."/>
            <person name="Okamura Y."/>
            <person name="Kirsch R."/>
            <person name="Pauchet Y."/>
        </authorList>
    </citation>
    <scope>NUCLEOTIDE SEQUENCE</scope>
    <source>
        <strain evidence="1">MMC_N1</strain>
    </source>
</reference>
<gene>
    <name evidence="1" type="ORF">NQ317_008015</name>
</gene>
<keyword evidence="2" id="KW-1185">Reference proteome</keyword>
<sequence>MEQSISSLVKQVKNNAKKLDELEDVVDSNEQYARLMNLRVHGLKENERETSGMIEDALLKLFKTNLKIDVTPGEIDRCYRVGKYKAGSIRPVLIRFVSFNTRSKIFNNKKLLKQTGYVIKEDLTQARLDLLKKATEKYGVKQVWTQNGKICTYISNRKKVIQSLMTYDMDKQPNG</sequence>
<proteinExistence type="predicted"/>
<comment type="caution">
    <text evidence="1">The sequence shown here is derived from an EMBL/GenBank/DDBJ whole genome shotgun (WGS) entry which is preliminary data.</text>
</comment>
<name>A0ABQ9JWT1_9CUCU</name>
<dbReference type="EMBL" id="JAPWTJ010000136">
    <property type="protein sequence ID" value="KAJ8982286.1"/>
    <property type="molecule type" value="Genomic_DNA"/>
</dbReference>
<evidence type="ECO:0000313" key="2">
    <source>
        <dbReference type="Proteomes" id="UP001162164"/>
    </source>
</evidence>
<dbReference type="Gene3D" id="3.30.70.1820">
    <property type="entry name" value="L1 transposable element, RRM domain"/>
    <property type="match status" value="1"/>
</dbReference>
<accession>A0ABQ9JWT1</accession>
<evidence type="ECO:0000313" key="1">
    <source>
        <dbReference type="EMBL" id="KAJ8982286.1"/>
    </source>
</evidence>
<evidence type="ECO:0008006" key="3">
    <source>
        <dbReference type="Google" id="ProtNLM"/>
    </source>
</evidence>
<dbReference type="Proteomes" id="UP001162164">
    <property type="component" value="Unassembled WGS sequence"/>
</dbReference>
<organism evidence="1 2">
    <name type="scientific">Molorchus minor</name>
    <dbReference type="NCBI Taxonomy" id="1323400"/>
    <lineage>
        <taxon>Eukaryota</taxon>
        <taxon>Metazoa</taxon>
        <taxon>Ecdysozoa</taxon>
        <taxon>Arthropoda</taxon>
        <taxon>Hexapoda</taxon>
        <taxon>Insecta</taxon>
        <taxon>Pterygota</taxon>
        <taxon>Neoptera</taxon>
        <taxon>Endopterygota</taxon>
        <taxon>Coleoptera</taxon>
        <taxon>Polyphaga</taxon>
        <taxon>Cucujiformia</taxon>
        <taxon>Chrysomeloidea</taxon>
        <taxon>Cerambycidae</taxon>
        <taxon>Lamiinae</taxon>
        <taxon>Monochamini</taxon>
        <taxon>Molorchus</taxon>
    </lineage>
</organism>